<evidence type="ECO:0000256" key="1">
    <source>
        <dbReference type="ARBA" id="ARBA00004141"/>
    </source>
</evidence>
<dbReference type="PANTHER" id="PTHR33048:SF132">
    <property type="entry name" value="MEMBRANE PROTEIN, PUTATIVE (AFU_ORTHOLOGUE AFUA_6G07820)-RELATED"/>
    <property type="match status" value="1"/>
</dbReference>
<feature type="domain" description="Rhodopsin" evidence="8">
    <location>
        <begin position="28"/>
        <end position="211"/>
    </location>
</feature>
<comment type="similarity">
    <text evidence="5">Belongs to the SAT4 family.</text>
</comment>
<dbReference type="OrthoDB" id="3648173at2759"/>
<dbReference type="GeneID" id="25978514"/>
<dbReference type="Pfam" id="PF20684">
    <property type="entry name" value="Fung_rhodopsin"/>
    <property type="match status" value="1"/>
</dbReference>
<dbReference type="RefSeq" id="XP_014174436.1">
    <property type="nucleotide sequence ID" value="XM_014318961.1"/>
</dbReference>
<evidence type="ECO:0000259" key="8">
    <source>
        <dbReference type="Pfam" id="PF20684"/>
    </source>
</evidence>
<keyword evidence="2 7" id="KW-0812">Transmembrane</keyword>
<dbReference type="InterPro" id="IPR052337">
    <property type="entry name" value="SAT4-like"/>
</dbReference>
<dbReference type="EMBL" id="GL629756">
    <property type="protein sequence ID" value="EFX04954.1"/>
    <property type="molecule type" value="Genomic_DNA"/>
</dbReference>
<dbReference type="GO" id="GO:0016020">
    <property type="term" value="C:membrane"/>
    <property type="evidence" value="ECO:0007669"/>
    <property type="project" value="UniProtKB-SubCell"/>
</dbReference>
<evidence type="ECO:0000256" key="2">
    <source>
        <dbReference type="ARBA" id="ARBA00022692"/>
    </source>
</evidence>
<feature type="transmembrane region" description="Helical" evidence="7">
    <location>
        <begin position="163"/>
        <end position="186"/>
    </location>
</feature>
<feature type="region of interest" description="Disordered" evidence="6">
    <location>
        <begin position="279"/>
        <end position="315"/>
    </location>
</feature>
<evidence type="ECO:0000256" key="5">
    <source>
        <dbReference type="ARBA" id="ARBA00038359"/>
    </source>
</evidence>
<accession>F0XBH3</accession>
<comment type="subcellular location">
    <subcellularLocation>
        <location evidence="1">Membrane</location>
        <topology evidence="1">Multi-pass membrane protein</topology>
    </subcellularLocation>
</comment>
<keyword evidence="4 7" id="KW-0472">Membrane</keyword>
<dbReference type="eggNOG" id="ENOG502S025">
    <property type="taxonomic scope" value="Eukaryota"/>
</dbReference>
<evidence type="ECO:0000313" key="9">
    <source>
        <dbReference type="EMBL" id="EFX04954.1"/>
    </source>
</evidence>
<dbReference type="Proteomes" id="UP000007796">
    <property type="component" value="Unassembled WGS sequence"/>
</dbReference>
<reference evidence="9 10" key="1">
    <citation type="journal article" date="2011" name="Proc. Natl. Acad. Sci. U.S.A.">
        <title>Genome and transcriptome analyses of the mountain pine beetle-fungal symbiont Grosmannia clavigera, a lodgepole pine pathogen.</title>
        <authorList>
            <person name="DiGuistini S."/>
            <person name="Wang Y."/>
            <person name="Liao N.Y."/>
            <person name="Taylor G."/>
            <person name="Tanguay P."/>
            <person name="Feau N."/>
            <person name="Henrissat B."/>
            <person name="Chan S.K."/>
            <person name="Hesse-Orce U."/>
            <person name="Alamouti S.M."/>
            <person name="Tsui C.K.M."/>
            <person name="Docking R.T."/>
            <person name="Levasseur A."/>
            <person name="Haridas S."/>
            <person name="Robertson G."/>
            <person name="Birol I."/>
            <person name="Holt R.A."/>
            <person name="Marra M.A."/>
            <person name="Hamelin R.C."/>
            <person name="Hirst M."/>
            <person name="Jones S.J.M."/>
            <person name="Bohlmann J."/>
            <person name="Breuil C."/>
        </authorList>
    </citation>
    <scope>NUCLEOTIDE SEQUENCE [LARGE SCALE GENOMIC DNA]</scope>
    <source>
        <strain evidence="10">kw1407 / UAMH 11150</strain>
    </source>
</reference>
<proteinExistence type="inferred from homology"/>
<keyword evidence="3 7" id="KW-1133">Transmembrane helix</keyword>
<evidence type="ECO:0000256" key="4">
    <source>
        <dbReference type="ARBA" id="ARBA00023136"/>
    </source>
</evidence>
<evidence type="ECO:0000256" key="6">
    <source>
        <dbReference type="SAM" id="MobiDB-lite"/>
    </source>
</evidence>
<dbReference type="STRING" id="655863.F0XBH3"/>
<feature type="transmembrane region" description="Helical" evidence="7">
    <location>
        <begin position="12"/>
        <end position="31"/>
    </location>
</feature>
<feature type="transmembrane region" description="Helical" evidence="7">
    <location>
        <begin position="129"/>
        <end position="151"/>
    </location>
</feature>
<protein>
    <submittedName>
        <fullName evidence="9">Integral membrane protein</fullName>
    </submittedName>
</protein>
<dbReference type="InParanoid" id="F0XBH3"/>
<dbReference type="PANTHER" id="PTHR33048">
    <property type="entry name" value="PTH11-LIKE INTEGRAL MEMBRANE PROTEIN (AFU_ORTHOLOGUE AFUA_5G11245)"/>
    <property type="match status" value="1"/>
</dbReference>
<dbReference type="HOGENOM" id="CLU_028200_0_2_1"/>
<feature type="compositionally biased region" description="Basic and acidic residues" evidence="6">
    <location>
        <begin position="288"/>
        <end position="298"/>
    </location>
</feature>
<evidence type="ECO:0000256" key="3">
    <source>
        <dbReference type="ARBA" id="ARBA00022989"/>
    </source>
</evidence>
<dbReference type="AlphaFoldDB" id="F0XBH3"/>
<evidence type="ECO:0000313" key="10">
    <source>
        <dbReference type="Proteomes" id="UP000007796"/>
    </source>
</evidence>
<keyword evidence="10" id="KW-1185">Reference proteome</keyword>
<sequence>MFGPPKVQPVLVLSNFFVALSFVTVSTRVYTRHIVVHAAGIEDYLICISLEQFVWLTVALEPEIKYGLGQHLVDIPPENRVKFFRCLWATIPVYNFSLTFCKLSIIFQYKHVFVEPTVQKICRYFLSFLVVYGLWTVLGSVFMCVPVSFFWGVGHGSCMNRLAFWFSNAALNITTDIAIISIPMPLIRKLQIPARQKLVLMVVFAFGAFSMPALKPLVSSIFPKLLGMSSANNRSNGYSERFDSHPMRSFAQSKNAGISSASRSRDIYVEQTFEVRDEGEMGDVGDGVDGKTSREGSERNLVTSTAVQSKGLPFN</sequence>
<organism evidence="10">
    <name type="scientific">Grosmannia clavigera (strain kw1407 / UAMH 11150)</name>
    <name type="common">Blue stain fungus</name>
    <name type="synonym">Graphiocladiella clavigera</name>
    <dbReference type="NCBI Taxonomy" id="655863"/>
    <lineage>
        <taxon>Eukaryota</taxon>
        <taxon>Fungi</taxon>
        <taxon>Dikarya</taxon>
        <taxon>Ascomycota</taxon>
        <taxon>Pezizomycotina</taxon>
        <taxon>Sordariomycetes</taxon>
        <taxon>Sordariomycetidae</taxon>
        <taxon>Ophiostomatales</taxon>
        <taxon>Ophiostomataceae</taxon>
        <taxon>Leptographium</taxon>
    </lineage>
</organism>
<dbReference type="InterPro" id="IPR049326">
    <property type="entry name" value="Rhodopsin_dom_fungi"/>
</dbReference>
<gene>
    <name evidence="9" type="ORF">CMQ_5216</name>
</gene>
<feature type="transmembrane region" description="Helical" evidence="7">
    <location>
        <begin position="198"/>
        <end position="218"/>
    </location>
</feature>
<evidence type="ECO:0000256" key="7">
    <source>
        <dbReference type="SAM" id="Phobius"/>
    </source>
</evidence>
<name>F0XBH3_GROCL</name>